<keyword evidence="3" id="KW-1185">Reference proteome</keyword>
<feature type="domain" description="HTH cro/C1-type" evidence="1">
    <location>
        <begin position="8"/>
        <end position="61"/>
    </location>
</feature>
<dbReference type="Proteomes" id="UP000646911">
    <property type="component" value="Unassembled WGS sequence"/>
</dbReference>
<dbReference type="PROSITE" id="PS50943">
    <property type="entry name" value="HTH_CROC1"/>
    <property type="match status" value="1"/>
</dbReference>
<dbReference type="InterPro" id="IPR001387">
    <property type="entry name" value="Cro/C1-type_HTH"/>
</dbReference>
<dbReference type="Gene3D" id="1.10.260.40">
    <property type="entry name" value="lambda repressor-like DNA-binding domains"/>
    <property type="match status" value="1"/>
</dbReference>
<dbReference type="SUPFAM" id="SSF47413">
    <property type="entry name" value="lambda repressor-like DNA-binding domains"/>
    <property type="match status" value="1"/>
</dbReference>
<comment type="caution">
    <text evidence="2">The sequence shown here is derived from an EMBL/GenBank/DDBJ whole genome shotgun (WGS) entry which is preliminary data.</text>
</comment>
<name>A0ABR6ZIQ9_9BURK</name>
<protein>
    <submittedName>
        <fullName evidence="2">Helix-turn-helix transcriptional regulator</fullName>
    </submittedName>
</protein>
<organism evidence="2 3">
    <name type="scientific">Undibacterium umbellatum</name>
    <dbReference type="NCBI Taxonomy" id="2762300"/>
    <lineage>
        <taxon>Bacteria</taxon>
        <taxon>Pseudomonadati</taxon>
        <taxon>Pseudomonadota</taxon>
        <taxon>Betaproteobacteria</taxon>
        <taxon>Burkholderiales</taxon>
        <taxon>Oxalobacteraceae</taxon>
        <taxon>Undibacterium</taxon>
    </lineage>
</organism>
<dbReference type="CDD" id="cd00093">
    <property type="entry name" value="HTH_XRE"/>
    <property type="match status" value="1"/>
</dbReference>
<proteinExistence type="predicted"/>
<accession>A0ABR6ZIQ9</accession>
<sequence>MSSFNERLRAERKRLGLNQEKFASLGGVTKDTQLNYENGSRKPDSEYLELIARAGVDVTYLLTEVKAENNLTDDESELIEGYRGLDVRGKAGVLGMIDGLSGNPAASKNQSIIHGKVGQQIVGDINGPNTINMPGKKSKK</sequence>
<reference evidence="2 3" key="1">
    <citation type="submission" date="2020-08" db="EMBL/GenBank/DDBJ databases">
        <title>Novel species isolated from subtropical streams in China.</title>
        <authorList>
            <person name="Lu H."/>
        </authorList>
    </citation>
    <scope>NUCLEOTIDE SEQUENCE [LARGE SCALE GENOMIC DNA]</scope>
    <source>
        <strain evidence="2 3">NL8W</strain>
    </source>
</reference>
<evidence type="ECO:0000259" key="1">
    <source>
        <dbReference type="PROSITE" id="PS50943"/>
    </source>
</evidence>
<gene>
    <name evidence="2" type="ORF">H8L47_28855</name>
</gene>
<dbReference type="Pfam" id="PF01381">
    <property type="entry name" value="HTH_3"/>
    <property type="match status" value="1"/>
</dbReference>
<dbReference type="SMART" id="SM00530">
    <property type="entry name" value="HTH_XRE"/>
    <property type="match status" value="1"/>
</dbReference>
<evidence type="ECO:0000313" key="3">
    <source>
        <dbReference type="Proteomes" id="UP000646911"/>
    </source>
</evidence>
<dbReference type="InterPro" id="IPR010982">
    <property type="entry name" value="Lambda_DNA-bd_dom_sf"/>
</dbReference>
<evidence type="ECO:0000313" key="2">
    <source>
        <dbReference type="EMBL" id="MBC3911580.1"/>
    </source>
</evidence>
<dbReference type="RefSeq" id="WP_186957283.1">
    <property type="nucleotide sequence ID" value="NZ_JACOFX010000042.1"/>
</dbReference>
<dbReference type="EMBL" id="JACOFX010000042">
    <property type="protein sequence ID" value="MBC3911580.1"/>
    <property type="molecule type" value="Genomic_DNA"/>
</dbReference>